<dbReference type="InterPro" id="IPR045518">
    <property type="entry name" value="2EXR"/>
</dbReference>
<dbReference type="Proteomes" id="UP000184330">
    <property type="component" value="Unassembled WGS sequence"/>
</dbReference>
<dbReference type="AlphaFoldDB" id="A0A1L7XNV0"/>
<evidence type="ECO:0000313" key="4">
    <source>
        <dbReference type="Proteomes" id="UP000184330"/>
    </source>
</evidence>
<dbReference type="PANTHER" id="PTHR35910">
    <property type="entry name" value="2EXR DOMAIN-CONTAINING PROTEIN"/>
    <property type="match status" value="1"/>
</dbReference>
<evidence type="ECO:0000259" key="2">
    <source>
        <dbReference type="Pfam" id="PF20150"/>
    </source>
</evidence>
<evidence type="ECO:0000256" key="1">
    <source>
        <dbReference type="SAM" id="MobiDB-lite"/>
    </source>
</evidence>
<accession>A0A1L7XNV0</accession>
<feature type="region of interest" description="Disordered" evidence="1">
    <location>
        <begin position="1"/>
        <end position="24"/>
    </location>
</feature>
<name>A0A1L7XNV0_9HELO</name>
<protein>
    <recommendedName>
        <fullName evidence="2">2EXR domain-containing protein</fullName>
    </recommendedName>
</protein>
<gene>
    <name evidence="3" type="ORF">PAC_16507</name>
</gene>
<feature type="domain" description="2EXR" evidence="2">
    <location>
        <begin position="26"/>
        <end position="122"/>
    </location>
</feature>
<reference evidence="3 4" key="1">
    <citation type="submission" date="2016-03" db="EMBL/GenBank/DDBJ databases">
        <authorList>
            <person name="Ploux O."/>
        </authorList>
    </citation>
    <scope>NUCLEOTIDE SEQUENCE [LARGE SCALE GENOMIC DNA]</scope>
    <source>
        <strain evidence="3 4">UAMH 11012</strain>
    </source>
</reference>
<keyword evidence="4" id="KW-1185">Reference proteome</keyword>
<dbReference type="Pfam" id="PF20150">
    <property type="entry name" value="2EXR"/>
    <property type="match status" value="1"/>
</dbReference>
<dbReference type="PANTHER" id="PTHR35910:SF6">
    <property type="entry name" value="2EXR DOMAIN-CONTAINING PROTEIN"/>
    <property type="match status" value="1"/>
</dbReference>
<sequence>MESTTTPAVPKAKAKSMPDPNPESNFTLFPKLPIELRLSIWRHALPGPRTIEVFLSPRPFRTGCGRLYSPPPPPRPQYWITNSKLPTILAVNHESRTEAKKSYAMISGPHRFHLAFNNAIDTKLMCNRYSAHWLSADDCDDLEELSVVLSYGGGGIRGRVGDDRTVDQGREDEVLSLGDIGEIWGLLHENRLEGDKYIVKLLEEVLAKIADREGKASVAKFVSNFWMKGEKEKELPFCGRIAKSNLLK</sequence>
<proteinExistence type="predicted"/>
<dbReference type="OrthoDB" id="3459168at2759"/>
<evidence type="ECO:0000313" key="3">
    <source>
        <dbReference type="EMBL" id="CZR66606.1"/>
    </source>
</evidence>
<dbReference type="EMBL" id="FJOG01000038">
    <property type="protein sequence ID" value="CZR66606.1"/>
    <property type="molecule type" value="Genomic_DNA"/>
</dbReference>
<organism evidence="3 4">
    <name type="scientific">Phialocephala subalpina</name>
    <dbReference type="NCBI Taxonomy" id="576137"/>
    <lineage>
        <taxon>Eukaryota</taxon>
        <taxon>Fungi</taxon>
        <taxon>Dikarya</taxon>
        <taxon>Ascomycota</taxon>
        <taxon>Pezizomycotina</taxon>
        <taxon>Leotiomycetes</taxon>
        <taxon>Helotiales</taxon>
        <taxon>Mollisiaceae</taxon>
        <taxon>Phialocephala</taxon>
        <taxon>Phialocephala fortinii species complex</taxon>
    </lineage>
</organism>